<dbReference type="PANTHER" id="PTHR14969:SF62">
    <property type="entry name" value="DECAPRENYLPHOSPHORYL-5-PHOSPHORIBOSE PHOSPHATASE RV3807C-RELATED"/>
    <property type="match status" value="1"/>
</dbReference>
<keyword evidence="6 7" id="KW-0472">Membrane</keyword>
<dbReference type="Proteomes" id="UP000244910">
    <property type="component" value="Chromosome"/>
</dbReference>
<feature type="transmembrane region" description="Helical" evidence="7">
    <location>
        <begin position="102"/>
        <end position="121"/>
    </location>
</feature>
<accession>A0A2U8DKZ5</accession>
<feature type="transmembrane region" description="Helical" evidence="7">
    <location>
        <begin position="57"/>
        <end position="76"/>
    </location>
</feature>
<keyword evidence="4" id="KW-0378">Hydrolase</keyword>
<reference evidence="10" key="1">
    <citation type="submission" date="2017-04" db="EMBL/GenBank/DDBJ databases">
        <authorList>
            <person name="Song Y."/>
            <person name="Cho B.-K."/>
        </authorList>
    </citation>
    <scope>NUCLEOTIDE SEQUENCE [LARGE SCALE GENOMIC DNA]</scope>
    <source>
        <strain evidence="10">SL1</strain>
    </source>
</reference>
<name>A0A2U8DKZ5_9CLOT</name>
<evidence type="ECO:0000256" key="1">
    <source>
        <dbReference type="ARBA" id="ARBA00004651"/>
    </source>
</evidence>
<keyword evidence="10" id="KW-1185">Reference proteome</keyword>
<evidence type="ECO:0000256" key="6">
    <source>
        <dbReference type="ARBA" id="ARBA00023136"/>
    </source>
</evidence>
<dbReference type="KEGG" id="cdrk:B9W14_02315"/>
<feature type="transmembrane region" description="Helical" evidence="7">
    <location>
        <begin position="128"/>
        <end position="146"/>
    </location>
</feature>
<feature type="transmembrane region" description="Helical" evidence="7">
    <location>
        <begin position="27"/>
        <end position="50"/>
    </location>
</feature>
<proteinExistence type="predicted"/>
<evidence type="ECO:0000259" key="8">
    <source>
        <dbReference type="SMART" id="SM00014"/>
    </source>
</evidence>
<feature type="transmembrane region" description="Helical" evidence="7">
    <location>
        <begin position="152"/>
        <end position="174"/>
    </location>
</feature>
<dbReference type="AlphaFoldDB" id="A0A2U8DKZ5"/>
<comment type="subcellular location">
    <subcellularLocation>
        <location evidence="1">Cell membrane</location>
        <topology evidence="1">Multi-pass membrane protein</topology>
    </subcellularLocation>
</comment>
<keyword evidence="2" id="KW-1003">Cell membrane</keyword>
<dbReference type="RefSeq" id="WP_032078912.1">
    <property type="nucleotide sequence ID" value="NZ_CP020953.1"/>
</dbReference>
<dbReference type="PANTHER" id="PTHR14969">
    <property type="entry name" value="SPHINGOSINE-1-PHOSPHATE PHOSPHOHYDROLASE"/>
    <property type="match status" value="1"/>
</dbReference>
<dbReference type="OrthoDB" id="9789113at2"/>
<organism evidence="9 10">
    <name type="scientific">Clostridium drakei</name>
    <dbReference type="NCBI Taxonomy" id="332101"/>
    <lineage>
        <taxon>Bacteria</taxon>
        <taxon>Bacillati</taxon>
        <taxon>Bacillota</taxon>
        <taxon>Clostridia</taxon>
        <taxon>Eubacteriales</taxon>
        <taxon>Clostridiaceae</taxon>
        <taxon>Clostridium</taxon>
    </lineage>
</organism>
<dbReference type="Gene3D" id="1.20.144.10">
    <property type="entry name" value="Phosphatidic acid phosphatase type 2/haloperoxidase"/>
    <property type="match status" value="2"/>
</dbReference>
<dbReference type="InterPro" id="IPR036938">
    <property type="entry name" value="PAP2/HPO_sf"/>
</dbReference>
<gene>
    <name evidence="9" type="ORF">B9W14_02315</name>
</gene>
<dbReference type="EMBL" id="CP020953">
    <property type="protein sequence ID" value="AWI03377.1"/>
    <property type="molecule type" value="Genomic_DNA"/>
</dbReference>
<keyword evidence="3 7" id="KW-0812">Transmembrane</keyword>
<dbReference type="SUPFAM" id="SSF48317">
    <property type="entry name" value="Acid phosphatase/Vanadium-dependent haloperoxidase"/>
    <property type="match status" value="1"/>
</dbReference>
<sequence length="177" mass="19449">MNLIQDIDINILIFIQEKMHTALMNKVMPVITSLGSGGLVWVIITILLLISNKYKKVGMIMALSLILVTILGEGIIKHVVQRTRPCVDVPTMKMLVKIPKSYSFPSGHTAASFAAAGVLMINLKKYGLYALLLASLIAFSRLYLFVHYPSDVLVGAILGLACAKISSMIAKNYINWI</sequence>
<evidence type="ECO:0000256" key="2">
    <source>
        <dbReference type="ARBA" id="ARBA00022475"/>
    </source>
</evidence>
<protein>
    <submittedName>
        <fullName evidence="9">Phosphatase PAP2 family protein</fullName>
    </submittedName>
</protein>
<evidence type="ECO:0000256" key="3">
    <source>
        <dbReference type="ARBA" id="ARBA00022692"/>
    </source>
</evidence>
<dbReference type="SMART" id="SM00014">
    <property type="entry name" value="acidPPc"/>
    <property type="match status" value="1"/>
</dbReference>
<dbReference type="Pfam" id="PF01569">
    <property type="entry name" value="PAP2"/>
    <property type="match status" value="1"/>
</dbReference>
<evidence type="ECO:0000313" key="10">
    <source>
        <dbReference type="Proteomes" id="UP000244910"/>
    </source>
</evidence>
<evidence type="ECO:0000256" key="4">
    <source>
        <dbReference type="ARBA" id="ARBA00022801"/>
    </source>
</evidence>
<dbReference type="GO" id="GO:0016787">
    <property type="term" value="F:hydrolase activity"/>
    <property type="evidence" value="ECO:0007669"/>
    <property type="project" value="UniProtKB-KW"/>
</dbReference>
<dbReference type="InterPro" id="IPR000326">
    <property type="entry name" value="PAP2/HPO"/>
</dbReference>
<keyword evidence="5 7" id="KW-1133">Transmembrane helix</keyword>
<feature type="domain" description="Phosphatidic acid phosphatase type 2/haloperoxidase" evidence="8">
    <location>
        <begin position="57"/>
        <end position="167"/>
    </location>
</feature>
<evidence type="ECO:0000256" key="7">
    <source>
        <dbReference type="SAM" id="Phobius"/>
    </source>
</evidence>
<evidence type="ECO:0000313" key="9">
    <source>
        <dbReference type="EMBL" id="AWI03377.1"/>
    </source>
</evidence>
<dbReference type="GO" id="GO:0005886">
    <property type="term" value="C:plasma membrane"/>
    <property type="evidence" value="ECO:0007669"/>
    <property type="project" value="UniProtKB-SubCell"/>
</dbReference>
<evidence type="ECO:0000256" key="5">
    <source>
        <dbReference type="ARBA" id="ARBA00022989"/>
    </source>
</evidence>